<organism evidence="2 3">
    <name type="scientific">Ulvibacter antarcticus</name>
    <dbReference type="NCBI Taxonomy" id="442714"/>
    <lineage>
        <taxon>Bacteria</taxon>
        <taxon>Pseudomonadati</taxon>
        <taxon>Bacteroidota</taxon>
        <taxon>Flavobacteriia</taxon>
        <taxon>Flavobacteriales</taxon>
        <taxon>Flavobacteriaceae</taxon>
        <taxon>Ulvibacter</taxon>
    </lineage>
</organism>
<dbReference type="AlphaFoldDB" id="A0A3L9YB25"/>
<dbReference type="EMBL" id="REFC01000014">
    <property type="protein sequence ID" value="RMA57936.1"/>
    <property type="molecule type" value="Genomic_DNA"/>
</dbReference>
<feature type="domain" description="DUF2383" evidence="1">
    <location>
        <begin position="8"/>
        <end position="114"/>
    </location>
</feature>
<dbReference type="Pfam" id="PF09537">
    <property type="entry name" value="DUF2383"/>
    <property type="match status" value="1"/>
</dbReference>
<comment type="caution">
    <text evidence="2">The sequence shown here is derived from an EMBL/GenBank/DDBJ whole genome shotgun (WGS) entry which is preliminary data.</text>
</comment>
<protein>
    <submittedName>
        <fullName evidence="2">Uncharacterized protein DUF2383</fullName>
    </submittedName>
</protein>
<dbReference type="RefSeq" id="WP_121908281.1">
    <property type="nucleotide sequence ID" value="NZ_REFC01000014.1"/>
</dbReference>
<gene>
    <name evidence="2" type="ORF">BXY75_2743</name>
</gene>
<sequence>MEKNYKEFNKLNLLLLSFFDCEKIYYNAAQDAQVTSVKRFLNHMATERNRMSFDISNELSSRKIKPLKDFSDSGVSNRSWKEIKEALVNHNETELLLSCISKDEENVKAMTELIDTNKLPDSVLEMLYENRKKLHWYIKQAREHLIEHFEKSSKKEEIYEEKLLKSEKDKGKVINIKRAF</sequence>
<evidence type="ECO:0000259" key="1">
    <source>
        <dbReference type="Pfam" id="PF09537"/>
    </source>
</evidence>
<name>A0A3L9YB25_9FLAO</name>
<dbReference type="InterPro" id="IPR012347">
    <property type="entry name" value="Ferritin-like"/>
</dbReference>
<dbReference type="InterPro" id="IPR019052">
    <property type="entry name" value="DUF2383"/>
</dbReference>
<accession>A0A3L9YB25</accession>
<reference evidence="2 3" key="1">
    <citation type="submission" date="2018-10" db="EMBL/GenBank/DDBJ databases">
        <title>Genomic Encyclopedia of Archaeal and Bacterial Type Strains, Phase II (KMG-II): from individual species to whole genera.</title>
        <authorList>
            <person name="Goeker M."/>
        </authorList>
    </citation>
    <scope>NUCLEOTIDE SEQUENCE [LARGE SCALE GENOMIC DNA]</scope>
    <source>
        <strain evidence="2 3">DSM 23424</strain>
    </source>
</reference>
<proteinExistence type="predicted"/>
<dbReference type="Gene3D" id="1.20.1260.10">
    <property type="match status" value="1"/>
</dbReference>
<keyword evidence="3" id="KW-1185">Reference proteome</keyword>
<evidence type="ECO:0000313" key="3">
    <source>
        <dbReference type="Proteomes" id="UP000271339"/>
    </source>
</evidence>
<evidence type="ECO:0000313" key="2">
    <source>
        <dbReference type="EMBL" id="RMA57936.1"/>
    </source>
</evidence>
<dbReference type="Proteomes" id="UP000271339">
    <property type="component" value="Unassembled WGS sequence"/>
</dbReference>
<dbReference type="OrthoDB" id="1437841at2"/>